<comment type="caution">
    <text evidence="9">The sequence shown here is derived from an EMBL/GenBank/DDBJ whole genome shotgun (WGS) entry which is preliminary data.</text>
</comment>
<keyword evidence="3 6" id="KW-0067">ATP-binding</keyword>
<dbReference type="Proteomes" id="UP000030652">
    <property type="component" value="Unassembled WGS sequence"/>
</dbReference>
<dbReference type="GO" id="GO:0042026">
    <property type="term" value="P:protein refolding"/>
    <property type="evidence" value="ECO:0007669"/>
    <property type="project" value="UniProtKB-UniRule"/>
</dbReference>
<organism evidence="9 10">
    <name type="scientific">Candidatus Scalindua brodae</name>
    <dbReference type="NCBI Taxonomy" id="237368"/>
    <lineage>
        <taxon>Bacteria</taxon>
        <taxon>Pseudomonadati</taxon>
        <taxon>Planctomycetota</taxon>
        <taxon>Candidatus Brocadiia</taxon>
        <taxon>Candidatus Brocadiales</taxon>
        <taxon>Candidatus Scalinduaceae</taxon>
        <taxon>Candidatus Scalindua</taxon>
    </lineage>
</organism>
<proteinExistence type="inferred from homology"/>
<evidence type="ECO:0000313" key="10">
    <source>
        <dbReference type="Proteomes" id="UP000030652"/>
    </source>
</evidence>
<evidence type="ECO:0000256" key="2">
    <source>
        <dbReference type="ARBA" id="ARBA00022741"/>
    </source>
</evidence>
<comment type="caution">
    <text evidence="6">Lacks conserved residue(s) required for the propagation of feature annotation.</text>
</comment>
<keyword evidence="5 6" id="KW-0413">Isomerase</keyword>
<feature type="binding site" evidence="6">
    <location>
        <position position="415"/>
    </location>
    <ligand>
        <name>ATP</name>
        <dbReference type="ChEBI" id="CHEBI:30616"/>
    </ligand>
</feature>
<dbReference type="InterPro" id="IPR027413">
    <property type="entry name" value="GROEL-like_equatorial_sf"/>
</dbReference>
<feature type="binding site" evidence="6">
    <location>
        <position position="51"/>
    </location>
    <ligand>
        <name>ATP</name>
        <dbReference type="ChEBI" id="CHEBI:30616"/>
    </ligand>
</feature>
<dbReference type="GO" id="GO:0140662">
    <property type="term" value="F:ATP-dependent protein folding chaperone"/>
    <property type="evidence" value="ECO:0007669"/>
    <property type="project" value="InterPro"/>
</dbReference>
<dbReference type="eggNOG" id="COG0459">
    <property type="taxonomic scope" value="Bacteria"/>
</dbReference>
<dbReference type="NCBIfam" id="NF009488">
    <property type="entry name" value="PRK12850.1"/>
    <property type="match status" value="1"/>
</dbReference>
<dbReference type="Gene3D" id="1.10.560.10">
    <property type="entry name" value="GroEL-like equatorial domain"/>
    <property type="match status" value="1"/>
</dbReference>
<keyword evidence="2 6" id="KW-0547">Nucleotide-binding</keyword>
<evidence type="ECO:0000256" key="6">
    <source>
        <dbReference type="HAMAP-Rule" id="MF_00600"/>
    </source>
</evidence>
<dbReference type="Pfam" id="PF00118">
    <property type="entry name" value="Cpn60_TCP1"/>
    <property type="match status" value="1"/>
</dbReference>
<protein>
    <recommendedName>
        <fullName evidence="6">Chaperonin GroEL</fullName>
        <ecNumber evidence="6">5.6.1.7</ecNumber>
    </recommendedName>
    <alternativeName>
        <fullName evidence="6">60 kDa chaperonin</fullName>
    </alternativeName>
    <alternativeName>
        <fullName evidence="6">Chaperonin-60</fullName>
        <shortName evidence="6">Cpn60</shortName>
    </alternativeName>
</protein>
<dbReference type="SUPFAM" id="SSF52029">
    <property type="entry name" value="GroEL apical domain-like"/>
    <property type="match status" value="1"/>
</dbReference>
<reference evidence="9 10" key="1">
    <citation type="submission" date="2014-10" db="EMBL/GenBank/DDBJ databases">
        <title>Draft genome of anammox bacterium scalindua brodae, obtained using differential coverage binning of sequence data from two enrichment reactors.</title>
        <authorList>
            <person name="Speth D.R."/>
            <person name="Russ L."/>
            <person name="Kartal B."/>
            <person name="Op den Camp H.J."/>
            <person name="Dutilh B.E."/>
            <person name="Jetten M.S."/>
        </authorList>
    </citation>
    <scope>NUCLEOTIDE SEQUENCE [LARGE SCALE GENOMIC DNA]</scope>
    <source>
        <strain evidence="9">RU1</strain>
    </source>
</reference>
<dbReference type="InterPro" id="IPR027410">
    <property type="entry name" value="TCP-1-like_intermed_sf"/>
</dbReference>
<dbReference type="EC" id="5.6.1.7" evidence="6"/>
<dbReference type="NCBIfam" id="NF009487">
    <property type="entry name" value="PRK12849.1"/>
    <property type="match status" value="1"/>
</dbReference>
<dbReference type="PANTHER" id="PTHR45633">
    <property type="entry name" value="60 KDA HEAT SHOCK PROTEIN, MITOCHONDRIAL"/>
    <property type="match status" value="1"/>
</dbReference>
<dbReference type="Gene3D" id="3.30.260.10">
    <property type="entry name" value="TCP-1-like chaperonin intermediate domain"/>
    <property type="match status" value="1"/>
</dbReference>
<comment type="subunit">
    <text evidence="6 8">Forms a cylinder of 14 subunits composed of two heptameric rings stacked back-to-back. Interacts with the co-chaperonin GroES.</text>
</comment>
<dbReference type="NCBIfam" id="NF000592">
    <property type="entry name" value="PRK00013.1"/>
    <property type="match status" value="1"/>
</dbReference>
<dbReference type="InterPro" id="IPR027409">
    <property type="entry name" value="GroEL-like_apical_dom_sf"/>
</dbReference>
<dbReference type="AlphaFoldDB" id="A0A0B0EGW2"/>
<dbReference type="SUPFAM" id="SSF48592">
    <property type="entry name" value="GroEL equatorial domain-like"/>
    <property type="match status" value="1"/>
</dbReference>
<name>A0A0B0EGW2_9BACT</name>
<dbReference type="Gene3D" id="3.50.7.10">
    <property type="entry name" value="GroEL"/>
    <property type="match status" value="1"/>
</dbReference>
<dbReference type="EMBL" id="JRYO01000266">
    <property type="protein sequence ID" value="KHE90333.1"/>
    <property type="molecule type" value="Genomic_DNA"/>
</dbReference>
<dbReference type="GO" id="GO:0005524">
    <property type="term" value="F:ATP binding"/>
    <property type="evidence" value="ECO:0007669"/>
    <property type="project" value="UniProtKB-UniRule"/>
</dbReference>
<keyword evidence="6" id="KW-0963">Cytoplasm</keyword>
<dbReference type="FunFam" id="3.50.7.10:FF:000001">
    <property type="entry name" value="60 kDa chaperonin"/>
    <property type="match status" value="1"/>
</dbReference>
<keyword evidence="4 6" id="KW-0143">Chaperone</keyword>
<evidence type="ECO:0000256" key="1">
    <source>
        <dbReference type="ARBA" id="ARBA00006607"/>
    </source>
</evidence>
<comment type="function">
    <text evidence="6 8">Together with its co-chaperonin GroES, plays an essential role in assisting protein folding. The GroEL-GroES system forms a nano-cage that allows encapsulation of the non-native substrate proteins and provides a physical environment optimized to promote and accelerate protein folding.</text>
</comment>
<accession>A0A0B0EGW2</accession>
<evidence type="ECO:0000256" key="5">
    <source>
        <dbReference type="ARBA" id="ARBA00023235"/>
    </source>
</evidence>
<feature type="binding site" evidence="6">
    <location>
        <position position="496"/>
    </location>
    <ligand>
        <name>ATP</name>
        <dbReference type="ChEBI" id="CHEBI:30616"/>
    </ligand>
</feature>
<dbReference type="HAMAP" id="MF_00600">
    <property type="entry name" value="CH60"/>
    <property type="match status" value="1"/>
</dbReference>
<comment type="similarity">
    <text evidence="1 6 7">Belongs to the chaperonin (HSP60) family.</text>
</comment>
<dbReference type="InterPro" id="IPR018370">
    <property type="entry name" value="Chaperonin_Cpn60_CS"/>
</dbReference>
<dbReference type="InterPro" id="IPR001844">
    <property type="entry name" value="Cpn60/GroEL"/>
</dbReference>
<evidence type="ECO:0000256" key="3">
    <source>
        <dbReference type="ARBA" id="ARBA00022840"/>
    </source>
</evidence>
<dbReference type="GO" id="GO:0005737">
    <property type="term" value="C:cytoplasm"/>
    <property type="evidence" value="ECO:0007669"/>
    <property type="project" value="UniProtKB-SubCell"/>
</dbReference>
<feature type="binding site" evidence="6">
    <location>
        <begin position="87"/>
        <end position="91"/>
    </location>
    <ligand>
        <name>ATP</name>
        <dbReference type="ChEBI" id="CHEBI:30616"/>
    </ligand>
</feature>
<evidence type="ECO:0000256" key="4">
    <source>
        <dbReference type="ARBA" id="ARBA00023186"/>
    </source>
</evidence>
<dbReference type="NCBIfam" id="NF009489">
    <property type="entry name" value="PRK12851.1"/>
    <property type="match status" value="1"/>
</dbReference>
<dbReference type="InterPro" id="IPR002423">
    <property type="entry name" value="Cpn60/GroEL/TCP-1"/>
</dbReference>
<sequence>MAAKQLLFDEEARRNIKNGIKKLADAVRVTMGPTGRNVILEKSFGSPTVTKDGVSVAKEVEISEPFENMGAKMVCEVASKTSDKAGDGTTTATILAEAIYNEGMKYVTSGVNTMALKRGIDKAVTVVIDELSSLSRKVKDRAQIAQVGTISANNDSTIGNLLADAMDKVGKDGVITVEEAKSMDTTLDIVEGMQFDKGFISPYFVTNAQTMEVIFDDPYILIHEKKISNMKELLPLLEKLAGVGKPLVIISEDVEGEALAMLVVNKLRGVLNCAAVKAPGFGDRRKALMEDIAILTNGRLISEDLGIKLETLELSDLGTAKRVTIGKENTTIIEGGGKKSDVQGRISQIRNQIEQTTSDYDKEKLQERLAKLTGGVAVINVGGATEAEVNERKARVEDALNATRAAVEEGIIPGGGVALVRTIPKVEELRKKLKGDEKMGADIVAKAIEAPMRQIVSNTGGEGSVIVEEVKEKSTNIGFDANTSEFVDMFERGIIDPTKVARTALQNAASIAGLMLTTDVMVTELKEDDEENPVEGSVS</sequence>
<gene>
    <name evidence="6" type="primary">groEL</name>
    <name evidence="6" type="synonym">groL</name>
    <name evidence="9" type="ORF">SCABRO_03915</name>
</gene>
<dbReference type="CDD" id="cd03344">
    <property type="entry name" value="GroEL"/>
    <property type="match status" value="1"/>
</dbReference>
<evidence type="ECO:0000256" key="7">
    <source>
        <dbReference type="RuleBase" id="RU000418"/>
    </source>
</evidence>
<evidence type="ECO:0000256" key="8">
    <source>
        <dbReference type="RuleBase" id="RU000419"/>
    </source>
</evidence>
<dbReference type="NCBIfam" id="TIGR02348">
    <property type="entry name" value="GroEL"/>
    <property type="match status" value="1"/>
</dbReference>
<feature type="binding site" evidence="6">
    <location>
        <begin position="30"/>
        <end position="33"/>
    </location>
    <ligand>
        <name>ATP</name>
        <dbReference type="ChEBI" id="CHEBI:30616"/>
    </ligand>
</feature>
<dbReference type="PRINTS" id="PR00298">
    <property type="entry name" value="CHAPERONIN60"/>
</dbReference>
<dbReference type="GO" id="GO:0051082">
    <property type="term" value="F:unfolded protein binding"/>
    <property type="evidence" value="ECO:0007669"/>
    <property type="project" value="UniProtKB-UniRule"/>
</dbReference>
<evidence type="ECO:0000313" key="9">
    <source>
        <dbReference type="EMBL" id="KHE90333.1"/>
    </source>
</evidence>
<dbReference type="SUPFAM" id="SSF54849">
    <property type="entry name" value="GroEL-intermediate domain like"/>
    <property type="match status" value="1"/>
</dbReference>
<dbReference type="GO" id="GO:0016853">
    <property type="term" value="F:isomerase activity"/>
    <property type="evidence" value="ECO:0007669"/>
    <property type="project" value="UniProtKB-KW"/>
</dbReference>
<dbReference type="PROSITE" id="PS00296">
    <property type="entry name" value="CHAPERONINS_CPN60"/>
    <property type="match status" value="1"/>
</dbReference>
<comment type="subcellular location">
    <subcellularLocation>
        <location evidence="6">Cytoplasm</location>
    </subcellularLocation>
</comment>
<dbReference type="PATRIC" id="fig|237368.3.peg.4212"/>